<proteinExistence type="predicted"/>
<organism evidence="2 3">
    <name type="scientific">Pelosinus baikalensis</name>
    <dbReference type="NCBI Taxonomy" id="2892015"/>
    <lineage>
        <taxon>Bacteria</taxon>
        <taxon>Bacillati</taxon>
        <taxon>Bacillota</taxon>
        <taxon>Negativicutes</taxon>
        <taxon>Selenomonadales</taxon>
        <taxon>Sporomusaceae</taxon>
        <taxon>Pelosinus</taxon>
    </lineage>
</organism>
<gene>
    <name evidence="2" type="ORF">LMF89_21870</name>
</gene>
<feature type="signal peptide" evidence="1">
    <location>
        <begin position="1"/>
        <end position="22"/>
    </location>
</feature>
<reference evidence="2" key="1">
    <citation type="submission" date="2021-11" db="EMBL/GenBank/DDBJ databases">
        <title>Description of a new species Pelosinus isolated from the bottom sediments of Lake Baikal.</title>
        <authorList>
            <person name="Zakharyuk A."/>
        </authorList>
    </citation>
    <scope>NUCLEOTIDE SEQUENCE</scope>
    <source>
        <strain evidence="2">Bkl1</strain>
    </source>
</reference>
<sequence>MRRRICMLLMITALVWPSAALAAEYMVNINVVRQEDGTTCGELWYNNQIVWRLAILGDGAKPVSAFPNARTTFIAPDLVDGLFVIKVE</sequence>
<accession>A0ABS8HXU4</accession>
<protein>
    <submittedName>
        <fullName evidence="2">Uncharacterized protein</fullName>
    </submittedName>
</protein>
<name>A0ABS8HXU4_9FIRM</name>
<dbReference type="Proteomes" id="UP001165492">
    <property type="component" value="Unassembled WGS sequence"/>
</dbReference>
<comment type="caution">
    <text evidence="2">The sequence shown here is derived from an EMBL/GenBank/DDBJ whole genome shotgun (WGS) entry which is preliminary data.</text>
</comment>
<evidence type="ECO:0000313" key="2">
    <source>
        <dbReference type="EMBL" id="MCC5467988.1"/>
    </source>
</evidence>
<evidence type="ECO:0000313" key="3">
    <source>
        <dbReference type="Proteomes" id="UP001165492"/>
    </source>
</evidence>
<feature type="chain" id="PRO_5047409740" evidence="1">
    <location>
        <begin position="23"/>
        <end position="88"/>
    </location>
</feature>
<evidence type="ECO:0000256" key="1">
    <source>
        <dbReference type="SAM" id="SignalP"/>
    </source>
</evidence>
<dbReference type="RefSeq" id="WP_007957344.1">
    <property type="nucleotide sequence ID" value="NZ_JAJHJB010000045.1"/>
</dbReference>
<keyword evidence="3" id="KW-1185">Reference proteome</keyword>
<keyword evidence="1" id="KW-0732">Signal</keyword>
<dbReference type="EMBL" id="JAJHJB010000045">
    <property type="protein sequence ID" value="MCC5467988.1"/>
    <property type="molecule type" value="Genomic_DNA"/>
</dbReference>